<dbReference type="EMBL" id="LR215973">
    <property type="protein sequence ID" value="VFA97920.1"/>
    <property type="molecule type" value="Genomic_DNA"/>
</dbReference>
<accession>A0A4U8VW67</accession>
<dbReference type="RefSeq" id="WP_130916704.1">
    <property type="nucleotide sequence ID" value="NZ_LR215973.1"/>
</dbReference>
<reference evidence="1 2" key="1">
    <citation type="submission" date="2019-02" db="EMBL/GenBank/DDBJ databases">
        <authorList>
            <consortium name="Pathogen Informatics"/>
        </authorList>
    </citation>
    <scope>NUCLEOTIDE SEQUENCE [LARGE SCALE GENOMIC DNA]</scope>
    <source>
        <strain evidence="1 2">3012STDY6756504</strain>
    </source>
</reference>
<organism evidence="1 2">
    <name type="scientific">Nocardia cyriacigeorgica</name>
    <dbReference type="NCBI Taxonomy" id="135487"/>
    <lineage>
        <taxon>Bacteria</taxon>
        <taxon>Bacillati</taxon>
        <taxon>Actinomycetota</taxon>
        <taxon>Actinomycetes</taxon>
        <taxon>Mycobacteriales</taxon>
        <taxon>Nocardiaceae</taxon>
        <taxon>Nocardia</taxon>
    </lineage>
</organism>
<proteinExistence type="predicted"/>
<dbReference type="AlphaFoldDB" id="A0A4U8VW67"/>
<protein>
    <submittedName>
        <fullName evidence="1">Uncharacterized protein</fullName>
    </submittedName>
</protein>
<dbReference type="Proteomes" id="UP000290439">
    <property type="component" value="Chromosome"/>
</dbReference>
<name>A0A4U8VW67_9NOCA</name>
<evidence type="ECO:0000313" key="1">
    <source>
        <dbReference type="EMBL" id="VFA97920.1"/>
    </source>
</evidence>
<evidence type="ECO:0000313" key="2">
    <source>
        <dbReference type="Proteomes" id="UP000290439"/>
    </source>
</evidence>
<sequence>MTALSPLAYGYLRDELLVDIELRRCDQRLIAIARRMGFDMAAIFHERTDLASIVPGAFLDLVHECRRARARMVFTLPGHIAGLTVPASALLSVLADRGEAAVFEVPESAWRDPWGAAWP</sequence>
<gene>
    <name evidence="1" type="ORF">NCTC10797_01685</name>
</gene>